<sequence>MYFSAANSFVPFTATLYLTSWNLRDIGKECFFQFVESGSSLCAGGHWPVALSADRSSNGKVTPLPCSTCSSMLTTK</sequence>
<accession>A0A2P2Q2L6</accession>
<proteinExistence type="predicted"/>
<reference evidence="1" key="1">
    <citation type="submission" date="2018-02" db="EMBL/GenBank/DDBJ databases">
        <title>Rhizophora mucronata_Transcriptome.</title>
        <authorList>
            <person name="Meera S.P."/>
            <person name="Sreeshan A."/>
            <person name="Augustine A."/>
        </authorList>
    </citation>
    <scope>NUCLEOTIDE SEQUENCE</scope>
    <source>
        <tissue evidence="1">Leaf</tissue>
    </source>
</reference>
<name>A0A2P2Q2L6_RHIMU</name>
<dbReference type="EMBL" id="GGEC01080772">
    <property type="protein sequence ID" value="MBX61256.1"/>
    <property type="molecule type" value="Transcribed_RNA"/>
</dbReference>
<dbReference type="AlphaFoldDB" id="A0A2P2Q2L6"/>
<organism evidence="1">
    <name type="scientific">Rhizophora mucronata</name>
    <name type="common">Asiatic mangrove</name>
    <dbReference type="NCBI Taxonomy" id="61149"/>
    <lineage>
        <taxon>Eukaryota</taxon>
        <taxon>Viridiplantae</taxon>
        <taxon>Streptophyta</taxon>
        <taxon>Embryophyta</taxon>
        <taxon>Tracheophyta</taxon>
        <taxon>Spermatophyta</taxon>
        <taxon>Magnoliopsida</taxon>
        <taxon>eudicotyledons</taxon>
        <taxon>Gunneridae</taxon>
        <taxon>Pentapetalae</taxon>
        <taxon>rosids</taxon>
        <taxon>fabids</taxon>
        <taxon>Malpighiales</taxon>
        <taxon>Rhizophoraceae</taxon>
        <taxon>Rhizophora</taxon>
    </lineage>
</organism>
<protein>
    <submittedName>
        <fullName evidence="1">Uncharacterized protein</fullName>
    </submittedName>
</protein>
<evidence type="ECO:0000313" key="1">
    <source>
        <dbReference type="EMBL" id="MBX61256.1"/>
    </source>
</evidence>